<reference evidence="2" key="1">
    <citation type="journal article" date="2017" name="Gigascience">
        <title>The genome draft of coconut (Cocos nucifera).</title>
        <authorList>
            <person name="Xiao Y."/>
            <person name="Xu P."/>
            <person name="Fan H."/>
            <person name="Baudouin L."/>
            <person name="Xia W."/>
            <person name="Bocs S."/>
            <person name="Xu J."/>
            <person name="Li Q."/>
            <person name="Guo A."/>
            <person name="Zhou L."/>
            <person name="Li J."/>
            <person name="Wu Y."/>
            <person name="Ma Z."/>
            <person name="Armero A."/>
            <person name="Issali A.E."/>
            <person name="Liu N."/>
            <person name="Peng M."/>
            <person name="Yang Y."/>
        </authorList>
    </citation>
    <scope>NUCLEOTIDE SEQUENCE</scope>
    <source>
        <tissue evidence="2">Spear leaf of Hainan Tall coconut</tissue>
    </source>
</reference>
<feature type="region of interest" description="Disordered" evidence="1">
    <location>
        <begin position="64"/>
        <end position="87"/>
    </location>
</feature>
<evidence type="ECO:0000256" key="1">
    <source>
        <dbReference type="SAM" id="MobiDB-lite"/>
    </source>
</evidence>
<organism evidence="2 3">
    <name type="scientific">Cocos nucifera</name>
    <name type="common">Coconut palm</name>
    <dbReference type="NCBI Taxonomy" id="13894"/>
    <lineage>
        <taxon>Eukaryota</taxon>
        <taxon>Viridiplantae</taxon>
        <taxon>Streptophyta</taxon>
        <taxon>Embryophyta</taxon>
        <taxon>Tracheophyta</taxon>
        <taxon>Spermatophyta</taxon>
        <taxon>Magnoliopsida</taxon>
        <taxon>Liliopsida</taxon>
        <taxon>Arecaceae</taxon>
        <taxon>Arecoideae</taxon>
        <taxon>Cocoseae</taxon>
        <taxon>Attaleinae</taxon>
        <taxon>Cocos</taxon>
    </lineage>
</organism>
<dbReference type="AlphaFoldDB" id="A0A8K0IP71"/>
<comment type="caution">
    <text evidence="2">The sequence shown here is derived from an EMBL/GenBank/DDBJ whole genome shotgun (WGS) entry which is preliminary data.</text>
</comment>
<proteinExistence type="predicted"/>
<sequence>MIILRVISSSYGTGNTASGSPLPPSTSPSFQGPASNINHGPPTTIITHLLCTLGSHHFAPINSLEGVGGRGKGQGRKGEQGEEEEDGFVGELMSSSLLQVKGGIDHFLLFLASFGESSVLVRFHAT</sequence>
<feature type="region of interest" description="Disordered" evidence="1">
    <location>
        <begin position="12"/>
        <end position="39"/>
    </location>
</feature>
<evidence type="ECO:0000313" key="2">
    <source>
        <dbReference type="EMBL" id="KAG1364037.1"/>
    </source>
</evidence>
<reference evidence="2" key="2">
    <citation type="submission" date="2019-07" db="EMBL/GenBank/DDBJ databases">
        <authorList>
            <person name="Yang Y."/>
            <person name="Bocs S."/>
            <person name="Baudouin L."/>
        </authorList>
    </citation>
    <scope>NUCLEOTIDE SEQUENCE</scope>
    <source>
        <tissue evidence="2">Spear leaf of Hainan Tall coconut</tissue>
    </source>
</reference>
<dbReference type="EMBL" id="CM017882">
    <property type="protein sequence ID" value="KAG1364037.1"/>
    <property type="molecule type" value="Genomic_DNA"/>
</dbReference>
<keyword evidence="3" id="KW-1185">Reference proteome</keyword>
<gene>
    <name evidence="2" type="ORF">COCNU_11G008640</name>
</gene>
<name>A0A8K0IP71_COCNU</name>
<evidence type="ECO:0000313" key="3">
    <source>
        <dbReference type="Proteomes" id="UP000797356"/>
    </source>
</evidence>
<protein>
    <submittedName>
        <fullName evidence="2">Uncharacterized protein</fullName>
    </submittedName>
</protein>
<dbReference type="Proteomes" id="UP000797356">
    <property type="component" value="Chromosome 11"/>
</dbReference>
<accession>A0A8K0IP71</accession>